<sequence>MLFAATSSQAEPHWQDIQRQFPQVNLQQFDAASATFMALHTPSAARLTRGSIVLLPDAHQHAFSPSLLNQLRLSLPDRGWDLWVLPQPDPVTATNSAQQLTLQKTQLSQRWQLLAQQARLKPPVIVIAQGEIAAVMNLLLTDSLNMPPAALVNLGAYLSATEQQSSFAQNVLNNVPVLDLLTAHDHPQALASATARAELGQQRGNALYRQRHLNDGFHQQSLQHWQVNEIIGWLHSTGF</sequence>
<protein>
    <submittedName>
        <fullName evidence="1">Alpha/beta hydrolase family protein</fullName>
    </submittedName>
</protein>
<dbReference type="EMBL" id="JAEINI020000021">
    <property type="protein sequence ID" value="MCB5228344.1"/>
    <property type="molecule type" value="Genomic_DNA"/>
</dbReference>
<comment type="caution">
    <text evidence="1">The sequence shown here is derived from an EMBL/GenBank/DDBJ whole genome shotgun (WGS) entry which is preliminary data.</text>
</comment>
<proteinExistence type="predicted"/>
<reference evidence="1 2" key="1">
    <citation type="submission" date="2021-10" db="EMBL/GenBank/DDBJ databases">
        <title>Alishewanella koreense sp. nov. isolated from seawater of southwestern coast in South Korea and the proposal for the reclassification of Rheinheimera perlucida and Rheinheimera tuosuensis as Arsukibacterium perlucida and Arsukibacterium tuosuensis.</title>
        <authorList>
            <person name="Kim K.H."/>
            <person name="Ruan W."/>
            <person name="Kim K.R."/>
            <person name="Baek J.H."/>
            <person name="Jeon C.O."/>
        </authorList>
    </citation>
    <scope>NUCLEOTIDE SEQUENCE [LARGE SCALE GENOMIC DNA]</scope>
    <source>
        <strain evidence="1 2">16-MA</strain>
    </source>
</reference>
<dbReference type="Pfam" id="PF12048">
    <property type="entry name" value="DUF3530"/>
    <property type="match status" value="2"/>
</dbReference>
<evidence type="ECO:0000313" key="1">
    <source>
        <dbReference type="EMBL" id="MCB5228344.1"/>
    </source>
</evidence>
<keyword evidence="2" id="KW-1185">Reference proteome</keyword>
<keyword evidence="1" id="KW-0378">Hydrolase</keyword>
<evidence type="ECO:0000313" key="2">
    <source>
        <dbReference type="Proteomes" id="UP000633814"/>
    </source>
</evidence>
<dbReference type="Proteomes" id="UP000633814">
    <property type="component" value="Unassembled WGS sequence"/>
</dbReference>
<gene>
    <name evidence="1" type="ORF">JAO78_016180</name>
</gene>
<dbReference type="GO" id="GO:0016787">
    <property type="term" value="F:hydrolase activity"/>
    <property type="evidence" value="ECO:0007669"/>
    <property type="project" value="UniProtKB-KW"/>
</dbReference>
<dbReference type="RefSeq" id="WP_226752400.1">
    <property type="nucleotide sequence ID" value="NZ_JAEINI020000021.1"/>
</dbReference>
<accession>A0ABS8C7M9</accession>
<name>A0ABS8C7M9_9ALTE</name>
<organism evidence="1 2">
    <name type="scientific">Alishewanella maricola</name>
    <dbReference type="NCBI Taxonomy" id="2795740"/>
    <lineage>
        <taxon>Bacteria</taxon>
        <taxon>Pseudomonadati</taxon>
        <taxon>Pseudomonadota</taxon>
        <taxon>Gammaproteobacteria</taxon>
        <taxon>Alteromonadales</taxon>
        <taxon>Alteromonadaceae</taxon>
        <taxon>Alishewanella</taxon>
    </lineage>
</organism>
<dbReference type="InterPro" id="IPR022529">
    <property type="entry name" value="DUF3530"/>
</dbReference>